<dbReference type="STRING" id="1314800.A0A1B7MHM9"/>
<feature type="region of interest" description="Disordered" evidence="1">
    <location>
        <begin position="688"/>
        <end position="717"/>
    </location>
</feature>
<feature type="compositionally biased region" description="Polar residues" evidence="1">
    <location>
        <begin position="14"/>
        <end position="26"/>
    </location>
</feature>
<feature type="compositionally biased region" description="Acidic residues" evidence="1">
    <location>
        <begin position="1102"/>
        <end position="1116"/>
    </location>
</feature>
<dbReference type="OrthoDB" id="2687259at2759"/>
<feature type="compositionally biased region" description="Acidic residues" evidence="1">
    <location>
        <begin position="1124"/>
        <end position="1135"/>
    </location>
</feature>
<accession>A0A1B7MHM9</accession>
<dbReference type="Proteomes" id="UP000092154">
    <property type="component" value="Unassembled WGS sequence"/>
</dbReference>
<dbReference type="Pfam" id="PF18759">
    <property type="entry name" value="Plavaka"/>
    <property type="match status" value="1"/>
</dbReference>
<feature type="region of interest" description="Disordered" evidence="1">
    <location>
        <begin position="1083"/>
        <end position="1135"/>
    </location>
</feature>
<evidence type="ECO:0000313" key="3">
    <source>
        <dbReference type="Proteomes" id="UP000092154"/>
    </source>
</evidence>
<keyword evidence="3" id="KW-1185">Reference proteome</keyword>
<sequence>MRVPRRWKQEKATTNKVECSANTGSGSDFPWAIIHVEGNGQGSPSESSYAVDDARSLAERRPRRLNHHLPARRIASRRSPDTSSLLSCTLRFFGTLPNAFRLSHQYYSSCLPTHDPEEVTTLENLTLAHSDQESRDLGMPTCAIQDGGEDSDAFRPYPNKSSFLLGDWFWNGGLQKSQKSFKELLRIISNTESSAEDADGSIPFEGAGWKKTTVNIKIPIHNRADNPGIHDYLTADLYHRPLVSVIQEKLANERHDELFHYQPYELLWNRGQSETPIRVHGELYTSEAFIQAHRELQESPPEPGCNLERVVVALMFWSDSTHLTSFGNSKLWPCYMFFGNESKYRRCKPSCRLCSHVAYFNHLPDSFKDFATRQFSGKGPSTDFMAHCHRELFHAQWDILLDDEFVEACKHGIVIRCCDGIESRFYPQIFTYSADYPEKALLATIRNLGGCPCPRCLIPKSRIQNIGLSRDMKQRQTLARVDDDARQSKVAISRSLIYERGYGVRSNAVETLLKEHSLVPTSNAFSEKLRSLGFNLFVMLVVDLMHEFELGVWKALFTHLIRILSAAGAGNALLHELDRRYRLTPTFGRDTIRKFASNASEMKRMAARDFEDLLQCAIPVFEALLPEPHNKDVLTLLFTCAQWHALAKLRMHTDETLDLLDNVTVKFGKQLRHFQKHTCIPFKTQELRQEAERRQRRQSRSLVSNGEATMSTHQTARRSKTFNLQTYKLHALGDYSTSIRNFGTTDSYSTEPGELEHRTSKARYHRTDRKEFVKQIASIKWREAHIHRIRDKQWSPSAAIEEEVATLPEAHFHIRKSQNYPENIPLFLQRHLGDPAVRDFLPKLQRFLLPKIKEILTRENDLVTGVTPACSDLEGRVLIKADRMYRHCLMRLNYTTYDVRRAQDVINPSTSHCNIMLLADSDSSAAGEHPYLYARVLGIYHVNATYIGPGMIDYRSHRIDFLWVRWYQYVDRCSSQHASLDRVYFPPMAEPEAFGFVDPDDILRCCHIIPRFTQGLQHLDGKGISHCAQDKMDWRCYYINRFVDRDMFVRYHWGLGVGHAYAHSHKDPDANATADVGDLEVLQEEEEEDSDQHCGISSSDGEASDSDSGTDSDVCDEAQHTNYDDDEYNILDYEN</sequence>
<evidence type="ECO:0000313" key="2">
    <source>
        <dbReference type="EMBL" id="OAX32110.1"/>
    </source>
</evidence>
<dbReference type="EMBL" id="KV449118">
    <property type="protein sequence ID" value="OAX32110.1"/>
    <property type="molecule type" value="Genomic_DNA"/>
</dbReference>
<protein>
    <submittedName>
        <fullName evidence="2">Uncharacterized protein</fullName>
    </submittedName>
</protein>
<proteinExistence type="predicted"/>
<dbReference type="InParanoid" id="A0A1B7MHM9"/>
<name>A0A1B7MHM9_9AGAM</name>
<dbReference type="AlphaFoldDB" id="A0A1B7MHM9"/>
<organism evidence="2 3">
    <name type="scientific">Rhizopogon vinicolor AM-OR11-026</name>
    <dbReference type="NCBI Taxonomy" id="1314800"/>
    <lineage>
        <taxon>Eukaryota</taxon>
        <taxon>Fungi</taxon>
        <taxon>Dikarya</taxon>
        <taxon>Basidiomycota</taxon>
        <taxon>Agaricomycotina</taxon>
        <taxon>Agaricomycetes</taxon>
        <taxon>Agaricomycetidae</taxon>
        <taxon>Boletales</taxon>
        <taxon>Suillineae</taxon>
        <taxon>Rhizopogonaceae</taxon>
        <taxon>Rhizopogon</taxon>
    </lineage>
</organism>
<evidence type="ECO:0000256" key="1">
    <source>
        <dbReference type="SAM" id="MobiDB-lite"/>
    </source>
</evidence>
<gene>
    <name evidence="2" type="ORF">K503DRAFT_794835</name>
</gene>
<dbReference type="InterPro" id="IPR041078">
    <property type="entry name" value="Plavaka"/>
</dbReference>
<feature type="compositionally biased region" description="Polar residues" evidence="1">
    <location>
        <begin position="703"/>
        <end position="714"/>
    </location>
</feature>
<feature type="region of interest" description="Disordered" evidence="1">
    <location>
        <begin position="1"/>
        <end position="26"/>
    </location>
</feature>
<reference evidence="2 3" key="1">
    <citation type="submission" date="2016-06" db="EMBL/GenBank/DDBJ databases">
        <title>Comparative genomics of the ectomycorrhizal sister species Rhizopogon vinicolor and Rhizopogon vesiculosus (Basidiomycota: Boletales) reveals a divergence of the mating type B locus.</title>
        <authorList>
            <consortium name="DOE Joint Genome Institute"/>
            <person name="Mujic A.B."/>
            <person name="Kuo A."/>
            <person name="Tritt A."/>
            <person name="Lipzen A."/>
            <person name="Chen C."/>
            <person name="Johnson J."/>
            <person name="Sharma A."/>
            <person name="Barry K."/>
            <person name="Grigoriev I.V."/>
            <person name="Spatafora J.W."/>
        </authorList>
    </citation>
    <scope>NUCLEOTIDE SEQUENCE [LARGE SCALE GENOMIC DNA]</scope>
    <source>
        <strain evidence="2 3">AM-OR11-026</strain>
    </source>
</reference>